<protein>
    <submittedName>
        <fullName evidence="3">Placenta-specific gene 8 protein</fullName>
    </submittedName>
</protein>
<dbReference type="AlphaFoldDB" id="A0A2I4BPP7"/>
<dbReference type="Pfam" id="PF04749">
    <property type="entry name" value="PLAC8"/>
    <property type="match status" value="1"/>
</dbReference>
<proteinExistence type="inferred from homology"/>
<dbReference type="Proteomes" id="UP000192220">
    <property type="component" value="Unplaced"/>
</dbReference>
<dbReference type="GeneID" id="106521618"/>
<comment type="similarity">
    <text evidence="1">Belongs to the cornifelin family.</text>
</comment>
<dbReference type="STRING" id="52670.A0A2I4BPP7"/>
<evidence type="ECO:0000313" key="3">
    <source>
        <dbReference type="RefSeq" id="XP_013869717.1"/>
    </source>
</evidence>
<dbReference type="KEGG" id="alim:106521618"/>
<dbReference type="InterPro" id="IPR006461">
    <property type="entry name" value="PLAC_motif_containing"/>
</dbReference>
<dbReference type="RefSeq" id="XP_013869717.1">
    <property type="nucleotide sequence ID" value="XM_014014263.1"/>
</dbReference>
<accession>A0A2I4BPP7</accession>
<evidence type="ECO:0000256" key="1">
    <source>
        <dbReference type="ARBA" id="ARBA00009024"/>
    </source>
</evidence>
<sequence>MAERPLTDWDSGLCECFEDPNTCCYGFWCGPCLAGTVSRRFGENHCLPLCDICGIFLSTYFCSPMFVPPAALSLRVAMRTKYGIKGSMCKDIAISYCCGICSWCQMHRELKHWKKNPVVINMLSQSVVNMQPAAVMMTMPVDPLPVGAVGPSGPGLPGQTGAIEHSHLSSNVE</sequence>
<evidence type="ECO:0000313" key="2">
    <source>
        <dbReference type="Proteomes" id="UP000192220"/>
    </source>
</evidence>
<keyword evidence="2" id="KW-1185">Reference proteome</keyword>
<name>A0A2I4BPP7_AUSLI</name>
<dbReference type="PANTHER" id="PTHR15907">
    <property type="entry name" value="DUF614 FAMILY PROTEIN-RELATED"/>
    <property type="match status" value="1"/>
</dbReference>
<dbReference type="InParanoid" id="A0A2I4BPP7"/>
<reference evidence="3" key="1">
    <citation type="submission" date="2025-08" db="UniProtKB">
        <authorList>
            <consortium name="RefSeq"/>
        </authorList>
    </citation>
    <scope>IDENTIFICATION</scope>
    <source>
        <strain evidence="3">Quisiro</strain>
        <tissue evidence="3">Liver</tissue>
    </source>
</reference>
<organism evidence="2 3">
    <name type="scientific">Austrofundulus limnaeus</name>
    <name type="common">Annual killifish</name>
    <dbReference type="NCBI Taxonomy" id="52670"/>
    <lineage>
        <taxon>Eukaryota</taxon>
        <taxon>Metazoa</taxon>
        <taxon>Chordata</taxon>
        <taxon>Craniata</taxon>
        <taxon>Vertebrata</taxon>
        <taxon>Euteleostomi</taxon>
        <taxon>Actinopterygii</taxon>
        <taxon>Neopterygii</taxon>
        <taxon>Teleostei</taxon>
        <taxon>Neoteleostei</taxon>
        <taxon>Acanthomorphata</taxon>
        <taxon>Ovalentaria</taxon>
        <taxon>Atherinomorphae</taxon>
        <taxon>Cyprinodontiformes</taxon>
        <taxon>Rivulidae</taxon>
        <taxon>Austrofundulus</taxon>
    </lineage>
</organism>
<dbReference type="NCBIfam" id="TIGR01571">
    <property type="entry name" value="A_thal_Cys_rich"/>
    <property type="match status" value="1"/>
</dbReference>
<gene>
    <name evidence="3" type="primary">LOC106521618</name>
</gene>
<dbReference type="OrthoDB" id="8432842at2759"/>